<dbReference type="Gene3D" id="3.40.50.150">
    <property type="entry name" value="Vaccinia Virus protein VP39"/>
    <property type="match status" value="1"/>
</dbReference>
<dbReference type="AlphaFoldDB" id="A0AA36ID58"/>
<dbReference type="GO" id="GO:0071424">
    <property type="term" value="F:rRNA (cytosine-N4-)-methyltransferase activity"/>
    <property type="evidence" value="ECO:0007669"/>
    <property type="project" value="TreeGrafter"/>
</dbReference>
<dbReference type="SUPFAM" id="SSF81799">
    <property type="entry name" value="Putative methyltransferase TM0872, insert domain"/>
    <property type="match status" value="1"/>
</dbReference>
<comment type="similarity">
    <text evidence="1">Belongs to the methyltransferase superfamily. RsmH family.</text>
</comment>
<dbReference type="PIRSF" id="PIRSF004486">
    <property type="entry name" value="MraW"/>
    <property type="match status" value="1"/>
</dbReference>
<evidence type="ECO:0000256" key="2">
    <source>
        <dbReference type="ARBA" id="ARBA00022603"/>
    </source>
</evidence>
<dbReference type="InterPro" id="IPR023397">
    <property type="entry name" value="SAM-dep_MeTrfase_MraW_recog"/>
</dbReference>
<sequence length="366" mass="40114">MQSGFEPLAAEVKPLLLHESVELLMQVGGPAALYVDGSFGQGGHSAEILRHLAPEGRLVALDVNQKAEAARSLSDARLRFVQRSCRDLCQLFGEEEPAGVLLDLSVQLSAQEERAKGLSFQADALDGRLTPWARRADEWLKQVTAAELAWVLQEYGEQSSLLAWRLAEAILHRQAEKGSALTSADLAEVCRAVKIVDDRGLHPAKQVFQAIRVHLNEEIRELRAALCSALKSLRCKGRLVVITLRRQEASEVKRFLREHEAPDLRFAAFVTPRRLVELWPLASTDLPYACRQLCEPIRASAHEVARNPRAKVALLHVPGPWHAAEGSPAARAVQEAGADWASAAPHGVPVQDTVTSTFGSDNREAA</sequence>
<protein>
    <recommendedName>
        <fullName evidence="7">rRNA (cytosine-N(4)-)-methyltransferase RsmH</fullName>
    </recommendedName>
</protein>
<dbReference type="GO" id="GO:0005737">
    <property type="term" value="C:cytoplasm"/>
    <property type="evidence" value="ECO:0007669"/>
    <property type="project" value="TreeGrafter"/>
</dbReference>
<dbReference type="GO" id="GO:0070475">
    <property type="term" value="P:rRNA base methylation"/>
    <property type="evidence" value="ECO:0007669"/>
    <property type="project" value="TreeGrafter"/>
</dbReference>
<evidence type="ECO:0000313" key="5">
    <source>
        <dbReference type="EMBL" id="CAJ1385542.1"/>
    </source>
</evidence>
<dbReference type="InterPro" id="IPR002903">
    <property type="entry name" value="RsmH"/>
</dbReference>
<dbReference type="SUPFAM" id="SSF53335">
    <property type="entry name" value="S-adenosyl-L-methionine-dependent methyltransferases"/>
    <property type="match status" value="1"/>
</dbReference>
<dbReference type="Proteomes" id="UP001178507">
    <property type="component" value="Unassembled WGS sequence"/>
</dbReference>
<proteinExistence type="inferred from homology"/>
<accession>A0AA36ID58</accession>
<dbReference type="PANTHER" id="PTHR11265">
    <property type="entry name" value="S-ADENOSYL-METHYLTRANSFERASE MRAW"/>
    <property type="match status" value="1"/>
</dbReference>
<evidence type="ECO:0000313" key="6">
    <source>
        <dbReference type="Proteomes" id="UP001178507"/>
    </source>
</evidence>
<name>A0AA36ID58_9DINO</name>
<evidence type="ECO:0000256" key="1">
    <source>
        <dbReference type="ARBA" id="ARBA00010396"/>
    </source>
</evidence>
<keyword evidence="6" id="KW-1185">Reference proteome</keyword>
<dbReference type="InterPro" id="IPR029063">
    <property type="entry name" value="SAM-dependent_MTases_sf"/>
</dbReference>
<dbReference type="Gene3D" id="1.10.150.170">
    <property type="entry name" value="Putative methyltransferase TM0872, insert domain"/>
    <property type="match status" value="1"/>
</dbReference>
<reference evidence="5" key="1">
    <citation type="submission" date="2023-08" db="EMBL/GenBank/DDBJ databases">
        <authorList>
            <person name="Chen Y."/>
            <person name="Shah S."/>
            <person name="Dougan E. K."/>
            <person name="Thang M."/>
            <person name="Chan C."/>
        </authorList>
    </citation>
    <scope>NUCLEOTIDE SEQUENCE</scope>
</reference>
<dbReference type="EMBL" id="CAUJNA010001247">
    <property type="protein sequence ID" value="CAJ1385542.1"/>
    <property type="molecule type" value="Genomic_DNA"/>
</dbReference>
<comment type="caution">
    <text evidence="5">The sequence shown here is derived from an EMBL/GenBank/DDBJ whole genome shotgun (WGS) entry which is preliminary data.</text>
</comment>
<dbReference type="PANTHER" id="PTHR11265:SF0">
    <property type="entry name" value="12S RRNA N4-METHYLCYTIDINE METHYLTRANSFERASE"/>
    <property type="match status" value="1"/>
</dbReference>
<evidence type="ECO:0000256" key="4">
    <source>
        <dbReference type="ARBA" id="ARBA00022691"/>
    </source>
</evidence>
<organism evidence="5 6">
    <name type="scientific">Effrenium voratum</name>
    <dbReference type="NCBI Taxonomy" id="2562239"/>
    <lineage>
        <taxon>Eukaryota</taxon>
        <taxon>Sar</taxon>
        <taxon>Alveolata</taxon>
        <taxon>Dinophyceae</taxon>
        <taxon>Suessiales</taxon>
        <taxon>Symbiodiniaceae</taxon>
        <taxon>Effrenium</taxon>
    </lineage>
</organism>
<keyword evidence="3" id="KW-0808">Transferase</keyword>
<keyword evidence="2" id="KW-0489">Methyltransferase</keyword>
<dbReference type="Pfam" id="PF01795">
    <property type="entry name" value="Methyltransf_5"/>
    <property type="match status" value="1"/>
</dbReference>
<evidence type="ECO:0000256" key="3">
    <source>
        <dbReference type="ARBA" id="ARBA00022679"/>
    </source>
</evidence>
<evidence type="ECO:0008006" key="7">
    <source>
        <dbReference type="Google" id="ProtNLM"/>
    </source>
</evidence>
<keyword evidence="4" id="KW-0949">S-adenosyl-L-methionine</keyword>
<gene>
    <name evidence="5" type="ORF">EVOR1521_LOCUS12126</name>
</gene>